<keyword evidence="2" id="KW-1185">Reference proteome</keyword>
<sequence>MFQRTLRRLKAPKLSDEFLPNLDSLQIPRYNTGQTSSTTSTVITPRLMNGFAPPNQKVMNFAIKSDISFPNALQLVPRQRLKDFPMRLSISPSHVFSVYHLKYLSAFEHPLTEKTLHFYTKKKETRPLWSYVHASSASDGSNAVVWSTCERVVRAALCRAMNAAGYDASGNSLDRKRTNLHGTIRIFISQPKKILKVEFGHLVDYLSKLLSDAIPRLSGHKKPSR</sequence>
<name>A0AAN7C0M1_9PEZI</name>
<accession>A0AAN7C0M1</accession>
<dbReference type="Proteomes" id="UP001303760">
    <property type="component" value="Unassembled WGS sequence"/>
</dbReference>
<dbReference type="EMBL" id="MU860675">
    <property type="protein sequence ID" value="KAK4233084.1"/>
    <property type="molecule type" value="Genomic_DNA"/>
</dbReference>
<reference evidence="1" key="1">
    <citation type="journal article" date="2023" name="Mol. Phylogenet. Evol.">
        <title>Genome-scale phylogeny and comparative genomics of the fungal order Sordariales.</title>
        <authorList>
            <person name="Hensen N."/>
            <person name="Bonometti L."/>
            <person name="Westerberg I."/>
            <person name="Brannstrom I.O."/>
            <person name="Guillou S."/>
            <person name="Cros-Aarteil S."/>
            <person name="Calhoun S."/>
            <person name="Haridas S."/>
            <person name="Kuo A."/>
            <person name="Mondo S."/>
            <person name="Pangilinan J."/>
            <person name="Riley R."/>
            <person name="LaButti K."/>
            <person name="Andreopoulos B."/>
            <person name="Lipzen A."/>
            <person name="Chen C."/>
            <person name="Yan M."/>
            <person name="Daum C."/>
            <person name="Ng V."/>
            <person name="Clum A."/>
            <person name="Steindorff A."/>
            <person name="Ohm R.A."/>
            <person name="Martin F."/>
            <person name="Silar P."/>
            <person name="Natvig D.O."/>
            <person name="Lalanne C."/>
            <person name="Gautier V."/>
            <person name="Ament-Velasquez S.L."/>
            <person name="Kruys A."/>
            <person name="Hutchinson M.I."/>
            <person name="Powell A.J."/>
            <person name="Barry K."/>
            <person name="Miller A.N."/>
            <person name="Grigoriev I.V."/>
            <person name="Debuchy R."/>
            <person name="Gladieux P."/>
            <person name="Hiltunen Thoren M."/>
            <person name="Johannesson H."/>
        </authorList>
    </citation>
    <scope>NUCLEOTIDE SEQUENCE</scope>
    <source>
        <strain evidence="1">CBS 532.94</strain>
    </source>
</reference>
<reference evidence="1" key="2">
    <citation type="submission" date="2023-05" db="EMBL/GenBank/DDBJ databases">
        <authorList>
            <consortium name="Lawrence Berkeley National Laboratory"/>
            <person name="Steindorff A."/>
            <person name="Hensen N."/>
            <person name="Bonometti L."/>
            <person name="Westerberg I."/>
            <person name="Brannstrom I.O."/>
            <person name="Guillou S."/>
            <person name="Cros-Aarteil S."/>
            <person name="Calhoun S."/>
            <person name="Haridas S."/>
            <person name="Kuo A."/>
            <person name="Mondo S."/>
            <person name="Pangilinan J."/>
            <person name="Riley R."/>
            <person name="Labutti K."/>
            <person name="Andreopoulos B."/>
            <person name="Lipzen A."/>
            <person name="Chen C."/>
            <person name="Yanf M."/>
            <person name="Daum C."/>
            <person name="Ng V."/>
            <person name="Clum A."/>
            <person name="Ohm R."/>
            <person name="Martin F."/>
            <person name="Silar P."/>
            <person name="Natvig D."/>
            <person name="Lalanne C."/>
            <person name="Gautier V."/>
            <person name="Ament-Velasquez S.L."/>
            <person name="Kruys A."/>
            <person name="Hutchinson M.I."/>
            <person name="Powell A.J."/>
            <person name="Barry K."/>
            <person name="Miller A.N."/>
            <person name="Grigoriev I.V."/>
            <person name="Debuchy R."/>
            <person name="Gladieux P."/>
            <person name="Thoren M.H."/>
            <person name="Johannesson H."/>
        </authorList>
    </citation>
    <scope>NUCLEOTIDE SEQUENCE</scope>
    <source>
        <strain evidence="1">CBS 532.94</strain>
    </source>
</reference>
<evidence type="ECO:0000313" key="2">
    <source>
        <dbReference type="Proteomes" id="UP001303760"/>
    </source>
</evidence>
<evidence type="ECO:0000313" key="1">
    <source>
        <dbReference type="EMBL" id="KAK4233084.1"/>
    </source>
</evidence>
<gene>
    <name evidence="1" type="ORF">C8A03DRAFT_48258</name>
</gene>
<comment type="caution">
    <text evidence="1">The sequence shown here is derived from an EMBL/GenBank/DDBJ whole genome shotgun (WGS) entry which is preliminary data.</text>
</comment>
<organism evidence="1 2">
    <name type="scientific">Achaetomium macrosporum</name>
    <dbReference type="NCBI Taxonomy" id="79813"/>
    <lineage>
        <taxon>Eukaryota</taxon>
        <taxon>Fungi</taxon>
        <taxon>Dikarya</taxon>
        <taxon>Ascomycota</taxon>
        <taxon>Pezizomycotina</taxon>
        <taxon>Sordariomycetes</taxon>
        <taxon>Sordariomycetidae</taxon>
        <taxon>Sordariales</taxon>
        <taxon>Chaetomiaceae</taxon>
        <taxon>Achaetomium</taxon>
    </lineage>
</organism>
<protein>
    <submittedName>
        <fullName evidence="1">Uncharacterized protein</fullName>
    </submittedName>
</protein>
<dbReference type="AlphaFoldDB" id="A0AAN7C0M1"/>
<proteinExistence type="predicted"/>